<evidence type="ECO:0008006" key="4">
    <source>
        <dbReference type="Google" id="ProtNLM"/>
    </source>
</evidence>
<gene>
    <name evidence="2" type="ORF">I1A42_00620</name>
</gene>
<organism evidence="2 3">
    <name type="scientific">Vibrio nitrifigilis</name>
    <dbReference type="NCBI Taxonomy" id="2789781"/>
    <lineage>
        <taxon>Bacteria</taxon>
        <taxon>Pseudomonadati</taxon>
        <taxon>Pseudomonadota</taxon>
        <taxon>Gammaproteobacteria</taxon>
        <taxon>Vibrionales</taxon>
        <taxon>Vibrionaceae</taxon>
        <taxon>Vibrio</taxon>
    </lineage>
</organism>
<dbReference type="Proteomes" id="UP000597206">
    <property type="component" value="Unassembled WGS sequence"/>
</dbReference>
<evidence type="ECO:0000313" key="3">
    <source>
        <dbReference type="Proteomes" id="UP000597206"/>
    </source>
</evidence>
<keyword evidence="3" id="KW-1185">Reference proteome</keyword>
<evidence type="ECO:0000256" key="1">
    <source>
        <dbReference type="SAM" id="MobiDB-lite"/>
    </source>
</evidence>
<dbReference type="RefSeq" id="WP_196122314.1">
    <property type="nucleotide sequence ID" value="NZ_JADPMR010000001.1"/>
</dbReference>
<sequence>MKVHTPPPQHHEEPQQQVSNKPRNKQESNKSSQHLAASLPELALFQHYLSPENSPSFAGEVEESFRSARWNEPLCDQLCQALPKTGQSSLATDFSCQILLPNAGEVQMDAFMEQMTWHIRLKFSQKEAFTQAKNQQRYLERKLRKTLEAPVSLTITSA</sequence>
<accession>A0ABS0G9Q1</accession>
<feature type="region of interest" description="Disordered" evidence="1">
    <location>
        <begin position="1"/>
        <end position="35"/>
    </location>
</feature>
<reference evidence="2 3" key="1">
    <citation type="submission" date="2020-11" db="EMBL/GenBank/DDBJ databases">
        <title>Vibrio nitrifigilis sp. nov., a marine nitrogen-fixing bacterium isolated from the lagoon sediment of an islet inside an atoll.</title>
        <authorList>
            <person name="Wang L.-T."/>
            <person name="Shieh W.Y."/>
        </authorList>
    </citation>
    <scope>NUCLEOTIDE SEQUENCE [LARGE SCALE GENOMIC DNA]</scope>
    <source>
        <strain evidence="2 3">NFV-1</strain>
    </source>
</reference>
<proteinExistence type="predicted"/>
<protein>
    <recommendedName>
        <fullName evidence="4">Type III secretion protein</fullName>
    </recommendedName>
</protein>
<name>A0ABS0G9Q1_9VIBR</name>
<comment type="caution">
    <text evidence="2">The sequence shown here is derived from an EMBL/GenBank/DDBJ whole genome shotgun (WGS) entry which is preliminary data.</text>
</comment>
<dbReference type="EMBL" id="JADPMR010000001">
    <property type="protein sequence ID" value="MBF8999091.1"/>
    <property type="molecule type" value="Genomic_DNA"/>
</dbReference>
<evidence type="ECO:0000313" key="2">
    <source>
        <dbReference type="EMBL" id="MBF8999091.1"/>
    </source>
</evidence>